<dbReference type="SMART" id="SM00320">
    <property type="entry name" value="WD40"/>
    <property type="match status" value="4"/>
</dbReference>
<dbReference type="InterPro" id="IPR036322">
    <property type="entry name" value="WD40_repeat_dom_sf"/>
</dbReference>
<feature type="region of interest" description="Disordered" evidence="3">
    <location>
        <begin position="725"/>
        <end position="764"/>
    </location>
</feature>
<evidence type="ECO:0000313" key="4">
    <source>
        <dbReference type="EMBL" id="CAE0664148.1"/>
    </source>
</evidence>
<evidence type="ECO:0000256" key="1">
    <source>
        <dbReference type="ARBA" id="ARBA00022574"/>
    </source>
</evidence>
<evidence type="ECO:0000256" key="2">
    <source>
        <dbReference type="ARBA" id="ARBA00022737"/>
    </source>
</evidence>
<protein>
    <submittedName>
        <fullName evidence="4">Uncharacterized protein</fullName>
    </submittedName>
</protein>
<dbReference type="InterPro" id="IPR050349">
    <property type="entry name" value="WD_LIS1/nudF_dynein_reg"/>
</dbReference>
<dbReference type="Pfam" id="PF00400">
    <property type="entry name" value="WD40"/>
    <property type="match status" value="1"/>
</dbReference>
<gene>
    <name evidence="4" type="ORF">LGLO00237_LOCUS15751</name>
</gene>
<accession>A0A7S4DQM9</accession>
<dbReference type="Gene3D" id="2.130.10.10">
    <property type="entry name" value="YVTN repeat-like/Quinoprotein amine dehydrogenase"/>
    <property type="match status" value="2"/>
</dbReference>
<dbReference type="EMBL" id="HBIV01021876">
    <property type="protein sequence ID" value="CAE0664148.1"/>
    <property type="molecule type" value="Transcribed_RNA"/>
</dbReference>
<name>A0A7S4DQM9_9EUKA</name>
<feature type="region of interest" description="Disordered" evidence="3">
    <location>
        <begin position="173"/>
        <end position="194"/>
    </location>
</feature>
<sequence length="764" mass="86221">MTDSKDTSSQAAGMTTSDKITAVCFHPTMPHIAAVGETPTARIYDVTTGKFVAFIPLPGLGTHVCYSHDGKFLATASCDPDWTSPEDQENQSAQQVCLWNARDGYRLVKSDTFGNRSMTRKIMRKYDWGDESAKAEEIKKEMHYITSSYYKLHMKPIIALQFLRPWVAVAPSKKKKHNNNNGEDEKVHDKDEEYTSVEPDYRQIEVLFSASEDDILRFWEFNPRWDDSRKTIPCEVHKDYSQGLRYLASLRHMDRIRDHDGVSKRHENYIAARVSDDGRILCTLDTNSRTACLVKLAYEKMLSNEKVNQLDDRADHVPRDSERTISLPLILHQFEPSIQMQCIDFCMPVPSEQQRREVGIATARGIISGRDTNRVVGSYHVVFGGRSTGEGKKSMIESIILEAANKSGDGSLDTMLRSQDRPDEQELSPFILEASGVLSGSVKKMRIKMSKKIQISNNQETITRVTHATKFNGTINAICVSPDGNCIATGDQYTSGSVQTHVASSWTPIPNGFSRKTIGNHMGKITCISYPTSHTLTALRECLKSKLTYKDTVLLSCGDATIHAWRQRMTGFGTDNPDRKQDDTSNATTTGDQERVQASSKELPLLTIEHQITAKQRKDQEMIDAEVKMLETELKSDRKKESVDSSEKSHDLHEKLMKETLNTILNGDKAKWTQEESTMRLQEQMLALADEEDQYLFQHMEAGEHQESGLESYARFTAENDEANDKFVNIDEPNPILNEASLEKPEKQDEKKTSRGQCTGCIVQ</sequence>
<keyword evidence="1" id="KW-0853">WD repeat</keyword>
<dbReference type="AlphaFoldDB" id="A0A7S4DQM9"/>
<dbReference type="InterPro" id="IPR015943">
    <property type="entry name" value="WD40/YVTN_repeat-like_dom_sf"/>
</dbReference>
<organism evidence="4">
    <name type="scientific">Lotharella globosa</name>
    <dbReference type="NCBI Taxonomy" id="91324"/>
    <lineage>
        <taxon>Eukaryota</taxon>
        <taxon>Sar</taxon>
        <taxon>Rhizaria</taxon>
        <taxon>Cercozoa</taxon>
        <taxon>Chlorarachniophyceae</taxon>
        <taxon>Lotharella</taxon>
    </lineage>
</organism>
<dbReference type="PANTHER" id="PTHR44129">
    <property type="entry name" value="WD REPEAT-CONTAINING PROTEIN POP1"/>
    <property type="match status" value="1"/>
</dbReference>
<feature type="region of interest" description="Disordered" evidence="3">
    <location>
        <begin position="571"/>
        <end position="601"/>
    </location>
</feature>
<proteinExistence type="predicted"/>
<evidence type="ECO:0000256" key="3">
    <source>
        <dbReference type="SAM" id="MobiDB-lite"/>
    </source>
</evidence>
<keyword evidence="2" id="KW-0677">Repeat</keyword>
<reference evidence="4" key="1">
    <citation type="submission" date="2021-01" db="EMBL/GenBank/DDBJ databases">
        <authorList>
            <person name="Corre E."/>
            <person name="Pelletier E."/>
            <person name="Niang G."/>
            <person name="Scheremetjew M."/>
            <person name="Finn R."/>
            <person name="Kale V."/>
            <person name="Holt S."/>
            <person name="Cochrane G."/>
            <person name="Meng A."/>
            <person name="Brown T."/>
            <person name="Cohen L."/>
        </authorList>
    </citation>
    <scope>NUCLEOTIDE SEQUENCE</scope>
    <source>
        <strain evidence="4">CCCM811</strain>
    </source>
</reference>
<dbReference type="InterPro" id="IPR001680">
    <property type="entry name" value="WD40_rpt"/>
</dbReference>
<feature type="compositionally biased region" description="Basic and acidic residues" evidence="3">
    <location>
        <begin position="741"/>
        <end position="753"/>
    </location>
</feature>
<feature type="compositionally biased region" description="Polar residues" evidence="3">
    <location>
        <begin position="584"/>
        <end position="600"/>
    </location>
</feature>
<feature type="compositionally biased region" description="Basic and acidic residues" evidence="3">
    <location>
        <begin position="183"/>
        <end position="194"/>
    </location>
</feature>
<dbReference type="SUPFAM" id="SSF50978">
    <property type="entry name" value="WD40 repeat-like"/>
    <property type="match status" value="1"/>
</dbReference>